<dbReference type="Pfam" id="PF03372">
    <property type="entry name" value="Exo_endo_phos"/>
    <property type="match status" value="1"/>
</dbReference>
<dbReference type="STRING" id="80878.RP29_16160"/>
<evidence type="ECO:0000256" key="1">
    <source>
        <dbReference type="SAM" id="Phobius"/>
    </source>
</evidence>
<keyword evidence="1" id="KW-1133">Transmembrane helix</keyword>
<proteinExistence type="predicted"/>
<dbReference type="Proteomes" id="UP000032566">
    <property type="component" value="Unassembled WGS sequence"/>
</dbReference>
<keyword evidence="1" id="KW-0812">Transmembrane</keyword>
<keyword evidence="3" id="KW-0255">Endonuclease</keyword>
<gene>
    <name evidence="3" type="ORF">RP29_16160</name>
</gene>
<dbReference type="EMBL" id="JXYQ01000060">
    <property type="protein sequence ID" value="KJA09498.1"/>
    <property type="molecule type" value="Genomic_DNA"/>
</dbReference>
<keyword evidence="4" id="KW-1185">Reference proteome</keyword>
<evidence type="ECO:0000259" key="2">
    <source>
        <dbReference type="Pfam" id="PF03372"/>
    </source>
</evidence>
<dbReference type="SUPFAM" id="SSF56219">
    <property type="entry name" value="DNase I-like"/>
    <property type="match status" value="1"/>
</dbReference>
<organism evidence="3 4">
    <name type="scientific">Acidovorax temperans</name>
    <dbReference type="NCBI Taxonomy" id="80878"/>
    <lineage>
        <taxon>Bacteria</taxon>
        <taxon>Pseudomonadati</taxon>
        <taxon>Pseudomonadota</taxon>
        <taxon>Betaproteobacteria</taxon>
        <taxon>Burkholderiales</taxon>
        <taxon>Comamonadaceae</taxon>
        <taxon>Acidovorax</taxon>
    </lineage>
</organism>
<keyword evidence="1" id="KW-0472">Membrane</keyword>
<keyword evidence="3" id="KW-0378">Hydrolase</keyword>
<dbReference type="OrthoDB" id="9796594at2"/>
<feature type="transmembrane region" description="Helical" evidence="1">
    <location>
        <begin position="50"/>
        <end position="70"/>
    </location>
</feature>
<dbReference type="AlphaFoldDB" id="A0A0D7K8L1"/>
<dbReference type="InterPro" id="IPR036691">
    <property type="entry name" value="Endo/exonu/phosph_ase_sf"/>
</dbReference>
<reference evidence="3 4" key="1">
    <citation type="submission" date="2014-12" db="EMBL/GenBank/DDBJ databases">
        <title>Isolation of bacteria from lake water.</title>
        <authorList>
            <person name="Sheng K.-Y."/>
            <person name="Chin P.-S."/>
            <person name="Chan K.-G."/>
            <person name="Tan G.S."/>
        </authorList>
    </citation>
    <scope>NUCLEOTIDE SEQUENCE [LARGE SCALE GENOMIC DNA]</scope>
    <source>
        <strain evidence="3 4">KY4</strain>
    </source>
</reference>
<dbReference type="GO" id="GO:0004519">
    <property type="term" value="F:endonuclease activity"/>
    <property type="evidence" value="ECO:0007669"/>
    <property type="project" value="UniProtKB-KW"/>
</dbReference>
<dbReference type="Gene3D" id="3.60.10.10">
    <property type="entry name" value="Endonuclease/exonuclease/phosphatase"/>
    <property type="match status" value="1"/>
</dbReference>
<dbReference type="PATRIC" id="fig|80878.5.peg.3145"/>
<protein>
    <submittedName>
        <fullName evidence="3">Endonuclease</fullName>
    </submittedName>
</protein>
<sequence>MPSRSSVSQFFAIRAQWLVWLCALGGLTAPLSRALPTNHVSWLQWLVELAAHWQWVYATVGAVAMGLVAWTLRRRAWWLAVPALVVAGSFVWQPATLPPAAEPGAASAKVLKVSTANLNLDTTDFTPLRQWLASADAPDVVFLQEFTELAQRALDDDTAIAAHYPHRLAVKQSDPFGLAILSRHPLADAKVLQPATDLDTLRLRATLLWNGQPVHLSALHPMPPISSAFAQARDKTLEDEARHLAQAGGLSVMAGDLNTTPWALGLWAAEPAQMRRAGPAMPTWPNAWGWLSGLPLDHVLASQGWQLVEAHTGPDLGSDHRPMVVRLVAQ</sequence>
<evidence type="ECO:0000313" key="3">
    <source>
        <dbReference type="EMBL" id="KJA09498.1"/>
    </source>
</evidence>
<dbReference type="RefSeq" id="WP_044400847.1">
    <property type="nucleotide sequence ID" value="NZ_JXYQ01000060.1"/>
</dbReference>
<name>A0A0D7K8L1_9BURK</name>
<accession>A0A0D7K8L1</accession>
<feature type="domain" description="Endonuclease/exonuclease/phosphatase" evidence="2">
    <location>
        <begin position="115"/>
        <end position="320"/>
    </location>
</feature>
<comment type="caution">
    <text evidence="3">The sequence shown here is derived from an EMBL/GenBank/DDBJ whole genome shotgun (WGS) entry which is preliminary data.</text>
</comment>
<dbReference type="InterPro" id="IPR005135">
    <property type="entry name" value="Endo/exonuclease/phosphatase"/>
</dbReference>
<keyword evidence="3" id="KW-0540">Nuclease</keyword>
<feature type="transmembrane region" description="Helical" evidence="1">
    <location>
        <begin position="77"/>
        <end position="95"/>
    </location>
</feature>
<evidence type="ECO:0000313" key="4">
    <source>
        <dbReference type="Proteomes" id="UP000032566"/>
    </source>
</evidence>